<reference evidence="2" key="1">
    <citation type="journal article" date="2015" name="PeerJ">
        <title>First genomic representation of candidate bacterial phylum KSB3 points to enhanced environmental sensing as a trigger of wastewater bulking.</title>
        <authorList>
            <person name="Sekiguchi Y."/>
            <person name="Ohashi A."/>
            <person name="Parks D.H."/>
            <person name="Yamauchi T."/>
            <person name="Tyson G.W."/>
            <person name="Hugenholtz P."/>
        </authorList>
    </citation>
    <scope>NUCLEOTIDE SEQUENCE [LARGE SCALE GENOMIC DNA]</scope>
</reference>
<sequence>MKKSWNKYCLIILLAVMTAGMGLSAFESLAAEYPEREIELMVPWAVGGSTDIVFRTLLAVLPKYLKAPVIIVNRPGGGAVPGYAEAMQKKPDGYYFVAWATPSITKTHMSVTPYDYQTFEPVINLSNAPCWLLVPKDSPYQNLKDFLEEAKKRPGEITIGNAGAGGGTHMIALAFENAAGVKFNHIPHQGGGPTIVAGVGGHVDSINVSPPEGVAQLASGDLRCLAVFSEERLEDFPDIPTAIEQGLDFTLSQWRGIAAIKGTNPEYIKIIHDAFKATMEDPDFLVLAKQAGILLDYKGTEEFTTWVQEQDALYKDLIISNKMGDKYKY</sequence>
<accession>A0A081BYH2</accession>
<dbReference type="EMBL" id="DF820466">
    <property type="protein sequence ID" value="GAK57377.1"/>
    <property type="molecule type" value="Genomic_DNA"/>
</dbReference>
<evidence type="ECO:0000313" key="2">
    <source>
        <dbReference type="EMBL" id="GAK57377.1"/>
    </source>
</evidence>
<dbReference type="Gene3D" id="3.40.190.150">
    <property type="entry name" value="Bordetella uptake gene, domain 1"/>
    <property type="match status" value="1"/>
</dbReference>
<dbReference type="eggNOG" id="COG3181">
    <property type="taxonomic scope" value="Bacteria"/>
</dbReference>
<name>A0A081BYH2_VECG1</name>
<proteinExistence type="inferred from homology"/>
<gene>
    <name evidence="2" type="ORF">U27_04344</name>
</gene>
<dbReference type="Pfam" id="PF03401">
    <property type="entry name" value="TctC"/>
    <property type="match status" value="1"/>
</dbReference>
<evidence type="ECO:0000313" key="3">
    <source>
        <dbReference type="Proteomes" id="UP000030661"/>
    </source>
</evidence>
<protein>
    <submittedName>
        <fullName evidence="2">Tricarboxylic transport</fullName>
    </submittedName>
</protein>
<dbReference type="InterPro" id="IPR005064">
    <property type="entry name" value="BUG"/>
</dbReference>
<dbReference type="PANTHER" id="PTHR42928">
    <property type="entry name" value="TRICARBOXYLATE-BINDING PROTEIN"/>
    <property type="match status" value="1"/>
</dbReference>
<dbReference type="Proteomes" id="UP000030661">
    <property type="component" value="Unassembled WGS sequence"/>
</dbReference>
<dbReference type="PANTHER" id="PTHR42928:SF5">
    <property type="entry name" value="BLR1237 PROTEIN"/>
    <property type="match status" value="1"/>
</dbReference>
<dbReference type="AlphaFoldDB" id="A0A081BYH2"/>
<dbReference type="InterPro" id="IPR042100">
    <property type="entry name" value="Bug_dom1"/>
</dbReference>
<dbReference type="HOGENOM" id="CLU_045683_1_1_0"/>
<comment type="similarity">
    <text evidence="1">Belongs to the UPF0065 (bug) family.</text>
</comment>
<keyword evidence="3" id="KW-1185">Reference proteome</keyword>
<dbReference type="CDD" id="cd07012">
    <property type="entry name" value="PBP2_Bug_TTT"/>
    <property type="match status" value="1"/>
</dbReference>
<dbReference type="Gene3D" id="3.40.190.10">
    <property type="entry name" value="Periplasmic binding protein-like II"/>
    <property type="match status" value="1"/>
</dbReference>
<dbReference type="STRING" id="1499967.U27_04344"/>
<evidence type="ECO:0000256" key="1">
    <source>
        <dbReference type="ARBA" id="ARBA00006987"/>
    </source>
</evidence>
<dbReference type="PIRSF" id="PIRSF017082">
    <property type="entry name" value="YflP"/>
    <property type="match status" value="1"/>
</dbReference>
<organism evidence="2">
    <name type="scientific">Vecturithrix granuli</name>
    <dbReference type="NCBI Taxonomy" id="1499967"/>
    <lineage>
        <taxon>Bacteria</taxon>
        <taxon>Candidatus Moduliflexota</taxon>
        <taxon>Candidatus Vecturitrichia</taxon>
        <taxon>Candidatus Vecturitrichales</taxon>
        <taxon>Candidatus Vecturitrichaceae</taxon>
        <taxon>Candidatus Vecturithrix</taxon>
    </lineage>
</organism>
<dbReference type="SUPFAM" id="SSF53850">
    <property type="entry name" value="Periplasmic binding protein-like II"/>
    <property type="match status" value="1"/>
</dbReference>